<name>A0ABV7BNP9_9PROT</name>
<evidence type="ECO:0000313" key="2">
    <source>
        <dbReference type="Proteomes" id="UP001595420"/>
    </source>
</evidence>
<dbReference type="Pfam" id="PF06082">
    <property type="entry name" value="YjbH"/>
    <property type="match status" value="1"/>
</dbReference>
<comment type="caution">
    <text evidence="1">The sequence shown here is derived from an EMBL/GenBank/DDBJ whole genome shotgun (WGS) entry which is preliminary data.</text>
</comment>
<dbReference type="InterPro" id="IPR010344">
    <property type="entry name" value="YbjH"/>
</dbReference>
<dbReference type="Proteomes" id="UP001595420">
    <property type="component" value="Unassembled WGS sequence"/>
</dbReference>
<dbReference type="EMBL" id="JBHRSB010000001">
    <property type="protein sequence ID" value="MFC2999270.1"/>
    <property type="molecule type" value="Genomic_DNA"/>
</dbReference>
<dbReference type="RefSeq" id="WP_343215159.1">
    <property type="nucleotide sequence ID" value="NZ_JAFNJS010000001.1"/>
</dbReference>
<reference evidence="2" key="1">
    <citation type="journal article" date="2019" name="Int. J. Syst. Evol. Microbiol.">
        <title>The Global Catalogue of Microorganisms (GCM) 10K type strain sequencing project: providing services to taxonomists for standard genome sequencing and annotation.</title>
        <authorList>
            <consortium name="The Broad Institute Genomics Platform"/>
            <consortium name="The Broad Institute Genome Sequencing Center for Infectious Disease"/>
            <person name="Wu L."/>
            <person name="Ma J."/>
        </authorList>
    </citation>
    <scope>NUCLEOTIDE SEQUENCE [LARGE SCALE GENOMIC DNA]</scope>
    <source>
        <strain evidence="2">CGMCC 1.16855</strain>
    </source>
</reference>
<proteinExistence type="predicted"/>
<protein>
    <submittedName>
        <fullName evidence="1">YjbH domain-containing protein</fullName>
    </submittedName>
</protein>
<evidence type="ECO:0000313" key="1">
    <source>
        <dbReference type="EMBL" id="MFC2999270.1"/>
    </source>
</evidence>
<gene>
    <name evidence="1" type="ORF">ACFOD3_05145</name>
</gene>
<sequence>MVQEATASWWGVQGGKAPSQTTCAALLLLLTLFLPVAAGAQEVPGTGSSFGGVGLVEVRNARFRPDGVVEAGSSVRHQRRFHFLNWQALPWLETTFRLAERLDGTTGAGMTTDRSFDVKIRLVEESDWLPAVAVGLQDFIGTGLYSAEYLVASKRWGNWDATLGVGWGRMGTGDDFGNPLAVISPRFEERPREVGQGGSVNTFPFFRGDQAALFGGLEYSLPPLWTPLGTVEGLRGKVEWSGDALRDERGGWPARTTGLRGEARSRLNYGLHWSNGWLDAGLDWVHGTDLLFRISARLDPGRVPERERLPALGARPVAVVEPEAAVRAALREAGFRPVAVEIRGAEVRIAVAGGRQRRLAGAAGRVLRAVQPHLPREVERLVLSWRQAGVEVARLVLPRRAMEAASRGDGSAEEVFFASALGAAGADDFGLIDGGSGLAWGAEPRLSVLLGDPSRTLRWQAAAVVGARWEVGRGFAMAGSLSRSLAGNLADAPPSDSLLPRVRSEAGRYAREGETAIPALYGERIWSLAPDVFARATAGYLEPMFAGVSAEVLWRPHDRPYALGVDIAQVAQRDYDQRFGVLGYHVTTGHVSAYADLPWYNLQGVVRAGRYLAGDWGATVELSRRFASGIEIGGFATITDVPFSRFGEGSFDRGIFIRIPLDLLGTETRTVAPVVVRGVTRDGGARLSVDNPLWEVTREGRQRALQDGFFEFLR</sequence>
<accession>A0ABV7BNP9</accession>
<keyword evidence="2" id="KW-1185">Reference proteome</keyword>
<organism evidence="1 2">
    <name type="scientific">Falsiroseomonas tokyonensis</name>
    <dbReference type="NCBI Taxonomy" id="430521"/>
    <lineage>
        <taxon>Bacteria</taxon>
        <taxon>Pseudomonadati</taxon>
        <taxon>Pseudomonadota</taxon>
        <taxon>Alphaproteobacteria</taxon>
        <taxon>Acetobacterales</taxon>
        <taxon>Roseomonadaceae</taxon>
        <taxon>Falsiroseomonas</taxon>
    </lineage>
</organism>